<reference evidence="1" key="1">
    <citation type="submission" date="2019-03" db="EMBL/GenBank/DDBJ databases">
        <title>Single cell metagenomics reveals metabolic interactions within the superorganism composed of flagellate Streblomastix strix and complex community of Bacteroidetes bacteria on its surface.</title>
        <authorList>
            <person name="Treitli S.C."/>
            <person name="Kolisko M."/>
            <person name="Husnik F."/>
            <person name="Keeling P."/>
            <person name="Hampl V."/>
        </authorList>
    </citation>
    <scope>NUCLEOTIDE SEQUENCE</scope>
    <source>
        <strain evidence="1">STM</strain>
    </source>
</reference>
<evidence type="ECO:0000313" key="1">
    <source>
        <dbReference type="EMBL" id="KAA6346074.1"/>
    </source>
</evidence>
<dbReference type="EMBL" id="SNRY01000144">
    <property type="protein sequence ID" value="KAA6346074.1"/>
    <property type="molecule type" value="Genomic_DNA"/>
</dbReference>
<dbReference type="EMBL" id="SNRY01000144">
    <property type="protein sequence ID" value="KAA6346082.1"/>
    <property type="molecule type" value="Genomic_DNA"/>
</dbReference>
<dbReference type="AlphaFoldDB" id="A0A5J4SIJ8"/>
<comment type="caution">
    <text evidence="1">The sequence shown here is derived from an EMBL/GenBank/DDBJ whole genome shotgun (WGS) entry which is preliminary data.</text>
</comment>
<evidence type="ECO:0000313" key="2">
    <source>
        <dbReference type="EMBL" id="KAA6346082.1"/>
    </source>
</evidence>
<sequence length="40" mass="4733">MSLKDNNLDNNLPLSIIQIYIFKKPVIFVIQKPLFRIFVV</sequence>
<protein>
    <submittedName>
        <fullName evidence="1">Uncharacterized protein</fullName>
    </submittedName>
</protein>
<gene>
    <name evidence="1" type="ORF">EZS27_006390</name>
    <name evidence="2" type="ORF">EZS27_006398</name>
</gene>
<organism evidence="1">
    <name type="scientific">termite gut metagenome</name>
    <dbReference type="NCBI Taxonomy" id="433724"/>
    <lineage>
        <taxon>unclassified sequences</taxon>
        <taxon>metagenomes</taxon>
        <taxon>organismal metagenomes</taxon>
    </lineage>
</organism>
<proteinExistence type="predicted"/>
<name>A0A5J4SIJ8_9ZZZZ</name>
<accession>A0A5J4SIJ8</accession>